<dbReference type="Proteomes" id="UP000267035">
    <property type="component" value="Unassembled WGS sequence"/>
</dbReference>
<dbReference type="PANTHER" id="PTHR38442">
    <property type="entry name" value="INNER MEMBRANE PROTEIN-RELATED"/>
    <property type="match status" value="1"/>
</dbReference>
<dbReference type="EMBL" id="RDQL01000001">
    <property type="protein sequence ID" value="RMX02804.1"/>
    <property type="molecule type" value="Genomic_DNA"/>
</dbReference>
<dbReference type="RefSeq" id="WP_122253007.1">
    <property type="nucleotide sequence ID" value="NZ_RDQL01000001.1"/>
</dbReference>
<gene>
    <name evidence="2" type="ORF">EBQ25_00845</name>
</gene>
<name>A0A3M6QI82_9BURK</name>
<keyword evidence="1" id="KW-0472">Membrane</keyword>
<dbReference type="PANTHER" id="PTHR38442:SF1">
    <property type="entry name" value="INNER MEMBRANE PROTEIN"/>
    <property type="match status" value="1"/>
</dbReference>
<dbReference type="Pfam" id="PF04286">
    <property type="entry name" value="DUF445"/>
    <property type="match status" value="1"/>
</dbReference>
<keyword evidence="3" id="KW-1185">Reference proteome</keyword>
<keyword evidence="1" id="KW-1133">Transmembrane helix</keyword>
<evidence type="ECO:0000256" key="1">
    <source>
        <dbReference type="SAM" id="Phobius"/>
    </source>
</evidence>
<feature type="transmembrane region" description="Helical" evidence="1">
    <location>
        <begin position="35"/>
        <end position="55"/>
    </location>
</feature>
<proteinExistence type="predicted"/>
<dbReference type="AlphaFoldDB" id="A0A3M6QI82"/>
<evidence type="ECO:0000313" key="2">
    <source>
        <dbReference type="EMBL" id="RMX02804.1"/>
    </source>
</evidence>
<accession>A0A3M6QI82</accession>
<reference evidence="2 3" key="1">
    <citation type="submission" date="2018-10" db="EMBL/GenBank/DDBJ databases">
        <title>Comamonadaceae CDC group NO-1 genome sequencing and assembly.</title>
        <authorList>
            <person name="Bernier A.-M."/>
            <person name="Bernard K."/>
        </authorList>
    </citation>
    <scope>NUCLEOTIDE SEQUENCE [LARGE SCALE GENOMIC DNA]</scope>
    <source>
        <strain evidence="2 3">NML161473</strain>
    </source>
</reference>
<evidence type="ECO:0000313" key="3">
    <source>
        <dbReference type="Proteomes" id="UP000267035"/>
    </source>
</evidence>
<organism evidence="2 3">
    <name type="scientific">Allofranklinella schreckenbergeri</name>
    <dbReference type="NCBI Taxonomy" id="1076744"/>
    <lineage>
        <taxon>Bacteria</taxon>
        <taxon>Pseudomonadati</taxon>
        <taxon>Pseudomonadota</taxon>
        <taxon>Betaproteobacteria</taxon>
        <taxon>Burkholderiales</taxon>
        <taxon>Comamonadaceae</taxon>
        <taxon>Allofranklinella</taxon>
    </lineage>
</organism>
<keyword evidence="1" id="KW-0812">Transmembrane</keyword>
<protein>
    <submittedName>
        <fullName evidence="2">DUF445 domain-containing protein</fullName>
    </submittedName>
</protein>
<dbReference type="InterPro" id="IPR007383">
    <property type="entry name" value="DUF445"/>
</dbReference>
<comment type="caution">
    <text evidence="2">The sequence shown here is derived from an EMBL/GenBank/DDBJ whole genome shotgun (WGS) entry which is preliminary data.</text>
</comment>
<dbReference type="GO" id="GO:0005886">
    <property type="term" value="C:plasma membrane"/>
    <property type="evidence" value="ECO:0007669"/>
    <property type="project" value="TreeGrafter"/>
</dbReference>
<sequence length="411" mass="45687">MRHPLALSLLLAATVLYIVATALHAQHPVWPYVAAFAEAAMVGALADWFAVVALFRHPLGLPIPHTAVLARNQQRLGQGLADFIDRNFLSASHVRERLAQFNAAPWLAQWLQQPHNVRALMQPLTAAVDFGVHAMDDARVRAFFIRNVRQALGKLDVSGSTAAVLNGLTAEGRHQALLDDILAQLARVVESESAQQHITQAIARELKALRYLALDQVTARAGTRQIVRALARNLKDMGESPDHPLRQRFDAAVQGWIERLQQDEQVQLKASTLRDQLLAHPALGAYLEQVWGDVLAWLARDVNDPASSLHQRLEAAITHLGRELEAQPAMQQWVNAQVQQIGPQIVERYRSAIHRYITDRVGQWDTRELIEEVEGHLGRDLQYIRINGTLVGGIVGLAIHTLTQWVMALAA</sequence>